<dbReference type="Proteomes" id="UP000326396">
    <property type="component" value="Linkage Group LG14"/>
</dbReference>
<dbReference type="EMBL" id="SZYD01000006">
    <property type="protein sequence ID" value="KAD5960710.1"/>
    <property type="molecule type" value="Genomic_DNA"/>
</dbReference>
<gene>
    <name evidence="1" type="ORF">E3N88_12182</name>
</gene>
<protein>
    <recommendedName>
        <fullName evidence="3">Integrase zinc-binding domain-containing protein</fullName>
    </recommendedName>
</protein>
<dbReference type="AlphaFoldDB" id="A0A5N6P6S7"/>
<dbReference type="PANTHER" id="PTHR45835">
    <property type="entry name" value="YALI0A06105P"/>
    <property type="match status" value="1"/>
</dbReference>
<evidence type="ECO:0000313" key="2">
    <source>
        <dbReference type="Proteomes" id="UP000326396"/>
    </source>
</evidence>
<sequence length="371" mass="42381">MQLFDTPKFCEDVQDLKEMYWWSNMKADIATYITLGTHLDMSIAYHPQTYGQSEITIQTMEDMFRACIKDFGDNWDTHLLLCDFSYNKSYQASIKVAPLEALYGRKCQSSICWTEVCESQLTGPKLIQETCDNPYPSYHESEIQRIQTDRPYRVNASTTHNLCVHRSIQLFQLNNNNNEFPELKTQIIEEMSVDHKSSRLCAQPRGEGESRMSFRERKIGSPRGTYNSCIESHQATSSTRFKTCTFACNLCGTSGPHSRCPNTLIAEKLIAAIPDIVDQINHSTRHLEDASIVPKTEAESATRESTDESSCPLPKRRITNCTDQAGPSHPGELHRSYARAFPLCTKCLYHHPDDRRCKLCSKCWKPGHWGQ</sequence>
<dbReference type="SUPFAM" id="SSF53098">
    <property type="entry name" value="Ribonuclease H-like"/>
    <property type="match status" value="1"/>
</dbReference>
<dbReference type="InterPro" id="IPR012337">
    <property type="entry name" value="RNaseH-like_sf"/>
</dbReference>
<dbReference type="InterPro" id="IPR036397">
    <property type="entry name" value="RNaseH_sf"/>
</dbReference>
<comment type="caution">
    <text evidence="1">The sequence shown here is derived from an EMBL/GenBank/DDBJ whole genome shotgun (WGS) entry which is preliminary data.</text>
</comment>
<dbReference type="Gene3D" id="3.30.420.10">
    <property type="entry name" value="Ribonuclease H-like superfamily/Ribonuclease H"/>
    <property type="match status" value="1"/>
</dbReference>
<dbReference type="PANTHER" id="PTHR45835:SF99">
    <property type="entry name" value="CHROMO DOMAIN-CONTAINING PROTEIN-RELATED"/>
    <property type="match status" value="1"/>
</dbReference>
<evidence type="ECO:0008006" key="3">
    <source>
        <dbReference type="Google" id="ProtNLM"/>
    </source>
</evidence>
<evidence type="ECO:0000313" key="1">
    <source>
        <dbReference type="EMBL" id="KAD5960710.1"/>
    </source>
</evidence>
<name>A0A5N6P6S7_9ASTR</name>
<dbReference type="GO" id="GO:0003676">
    <property type="term" value="F:nucleic acid binding"/>
    <property type="evidence" value="ECO:0007669"/>
    <property type="project" value="InterPro"/>
</dbReference>
<keyword evidence="2" id="KW-1185">Reference proteome</keyword>
<accession>A0A5N6P6S7</accession>
<organism evidence="1 2">
    <name type="scientific">Mikania micrantha</name>
    <name type="common">bitter vine</name>
    <dbReference type="NCBI Taxonomy" id="192012"/>
    <lineage>
        <taxon>Eukaryota</taxon>
        <taxon>Viridiplantae</taxon>
        <taxon>Streptophyta</taxon>
        <taxon>Embryophyta</taxon>
        <taxon>Tracheophyta</taxon>
        <taxon>Spermatophyta</taxon>
        <taxon>Magnoliopsida</taxon>
        <taxon>eudicotyledons</taxon>
        <taxon>Gunneridae</taxon>
        <taxon>Pentapetalae</taxon>
        <taxon>asterids</taxon>
        <taxon>campanulids</taxon>
        <taxon>Asterales</taxon>
        <taxon>Asteraceae</taxon>
        <taxon>Asteroideae</taxon>
        <taxon>Heliantheae alliance</taxon>
        <taxon>Eupatorieae</taxon>
        <taxon>Mikania</taxon>
    </lineage>
</organism>
<reference evidence="1 2" key="1">
    <citation type="submission" date="2019-05" db="EMBL/GenBank/DDBJ databases">
        <title>Mikania micrantha, genome provides insights into the molecular mechanism of rapid growth.</title>
        <authorList>
            <person name="Liu B."/>
        </authorList>
    </citation>
    <scope>NUCLEOTIDE SEQUENCE [LARGE SCALE GENOMIC DNA]</scope>
    <source>
        <strain evidence="1">NLD-2019</strain>
        <tissue evidence="1">Leaf</tissue>
    </source>
</reference>
<proteinExistence type="predicted"/>